<dbReference type="EMBL" id="MRZV01000258">
    <property type="protein sequence ID" value="PIK54217.1"/>
    <property type="molecule type" value="Genomic_DNA"/>
</dbReference>
<evidence type="ECO:0000256" key="1">
    <source>
        <dbReference type="ARBA" id="ARBA00022737"/>
    </source>
</evidence>
<dbReference type="OrthoDB" id="2132119at2759"/>
<evidence type="ECO:0000313" key="5">
    <source>
        <dbReference type="EMBL" id="PIK54217.1"/>
    </source>
</evidence>
<dbReference type="Proteomes" id="UP000230750">
    <property type="component" value="Unassembled WGS sequence"/>
</dbReference>
<evidence type="ECO:0000259" key="4">
    <source>
        <dbReference type="Pfam" id="PF25526"/>
    </source>
</evidence>
<feature type="region of interest" description="Disordered" evidence="3">
    <location>
        <begin position="1"/>
        <end position="26"/>
    </location>
</feature>
<feature type="non-terminal residue" evidence="5">
    <location>
        <position position="522"/>
    </location>
</feature>
<dbReference type="AlphaFoldDB" id="A0A2G8L1T8"/>
<protein>
    <recommendedName>
        <fullName evidence="4">Liprin-alpha CC2 domain-containing protein</fullName>
    </recommendedName>
</protein>
<keyword evidence="1" id="KW-0677">Repeat</keyword>
<evidence type="ECO:0000256" key="3">
    <source>
        <dbReference type="SAM" id="MobiDB-lite"/>
    </source>
</evidence>
<organism evidence="5 6">
    <name type="scientific">Stichopus japonicus</name>
    <name type="common">Sea cucumber</name>
    <dbReference type="NCBI Taxonomy" id="307972"/>
    <lineage>
        <taxon>Eukaryota</taxon>
        <taxon>Metazoa</taxon>
        <taxon>Echinodermata</taxon>
        <taxon>Eleutherozoa</taxon>
        <taxon>Echinozoa</taxon>
        <taxon>Holothuroidea</taxon>
        <taxon>Aspidochirotacea</taxon>
        <taxon>Aspidochirotida</taxon>
        <taxon>Stichopodidae</taxon>
        <taxon>Apostichopus</taxon>
    </lineage>
</organism>
<gene>
    <name evidence="5" type="ORF">BSL78_08897</name>
</gene>
<feature type="coiled-coil region" evidence="2">
    <location>
        <begin position="446"/>
        <end position="483"/>
    </location>
</feature>
<dbReference type="GO" id="GO:0050808">
    <property type="term" value="P:synapse organization"/>
    <property type="evidence" value="ECO:0007669"/>
    <property type="project" value="TreeGrafter"/>
</dbReference>
<dbReference type="PANTHER" id="PTHR12587:SF20">
    <property type="entry name" value="LIPRIN-ALPHA, ISOFORM E"/>
    <property type="match status" value="1"/>
</dbReference>
<feature type="coiled-coil region" evidence="2">
    <location>
        <begin position="32"/>
        <end position="123"/>
    </location>
</feature>
<proteinExistence type="predicted"/>
<name>A0A2G8L1T8_STIJA</name>
<feature type="coiled-coil region" evidence="2">
    <location>
        <begin position="167"/>
        <end position="201"/>
    </location>
</feature>
<evidence type="ECO:0000313" key="6">
    <source>
        <dbReference type="Proteomes" id="UP000230750"/>
    </source>
</evidence>
<reference evidence="5 6" key="1">
    <citation type="journal article" date="2017" name="PLoS Biol.">
        <title>The sea cucumber genome provides insights into morphological evolution and visceral regeneration.</title>
        <authorList>
            <person name="Zhang X."/>
            <person name="Sun L."/>
            <person name="Yuan J."/>
            <person name="Sun Y."/>
            <person name="Gao Y."/>
            <person name="Zhang L."/>
            <person name="Li S."/>
            <person name="Dai H."/>
            <person name="Hamel J.F."/>
            <person name="Liu C."/>
            <person name="Yu Y."/>
            <person name="Liu S."/>
            <person name="Lin W."/>
            <person name="Guo K."/>
            <person name="Jin S."/>
            <person name="Xu P."/>
            <person name="Storey K.B."/>
            <person name="Huan P."/>
            <person name="Zhang T."/>
            <person name="Zhou Y."/>
            <person name="Zhang J."/>
            <person name="Lin C."/>
            <person name="Li X."/>
            <person name="Xing L."/>
            <person name="Huo D."/>
            <person name="Sun M."/>
            <person name="Wang L."/>
            <person name="Mercier A."/>
            <person name="Li F."/>
            <person name="Yang H."/>
            <person name="Xiang J."/>
        </authorList>
    </citation>
    <scope>NUCLEOTIDE SEQUENCE [LARGE SCALE GENOMIC DNA]</scope>
    <source>
        <strain evidence="5">Shaxun</strain>
        <tissue evidence="5">Muscle</tissue>
    </source>
</reference>
<accession>A0A2G8L1T8</accession>
<feature type="domain" description="Liprin-alpha CC2" evidence="4">
    <location>
        <begin position="237"/>
        <end position="473"/>
    </location>
</feature>
<dbReference type="GO" id="GO:0048786">
    <property type="term" value="C:presynaptic active zone"/>
    <property type="evidence" value="ECO:0007669"/>
    <property type="project" value="TreeGrafter"/>
</dbReference>
<dbReference type="Pfam" id="PF25526">
    <property type="entry name" value="LIP-1"/>
    <property type="match status" value="1"/>
</dbReference>
<evidence type="ECO:0000256" key="2">
    <source>
        <dbReference type="SAM" id="Coils"/>
    </source>
</evidence>
<keyword evidence="2" id="KW-0175">Coiled coil</keyword>
<dbReference type="InterPro" id="IPR029515">
    <property type="entry name" value="Liprin"/>
</dbReference>
<feature type="coiled-coil region" evidence="2">
    <location>
        <begin position="295"/>
        <end position="364"/>
    </location>
</feature>
<feature type="region of interest" description="Disordered" evidence="3">
    <location>
        <begin position="498"/>
        <end position="522"/>
    </location>
</feature>
<keyword evidence="6" id="KW-1185">Reference proteome</keyword>
<sequence length="522" mass="59895">MCDVMPTISEDSSSQRGSISSYGDDPNLEQLMVSMLDERDRLMETLREAQDNQLIAEHRADELEKDREMLQKQLSTSQPKELATLTKEVNQMREILLEKDEEINELKAERNNTRLLLEHLECLVSRHERSLRMTVVKRQASSPAGVSSEVEVLKALKSLFEHHKALDEKVRERLRVALERVATLEEELDKSNQEKFMLKKQFANTQGSVSTSTTEEALNEANRLLSNGSIDSEDGVKKIIHLQEALDKQNHELSQALLQTKTLSSRVGELEESLSMSQKDAIKAHGDSQKHLRDFKESIAQKNDMEERIATLEKRYLNAQREAASLHELNDKLEAQLANRESSVKQLDEKMKTMQEKLEYSEQKLTQSLRKAEALPTVEAELAERMAALSQFVSWIHDSVEDDHTLHSFARDREKMNEDHNKRLSSTVDKLLTESNERLQLHLKERMSALDDKNSLSTELEKLKRLLEEKDLERCQAVEERQKLRIELQSMREKFMDAPKLGLNKPPPQAVPDVVMANSGQG</sequence>
<feature type="compositionally biased region" description="Low complexity" evidence="3">
    <location>
        <begin position="9"/>
        <end position="21"/>
    </location>
</feature>
<comment type="caution">
    <text evidence="5">The sequence shown here is derived from an EMBL/GenBank/DDBJ whole genome shotgun (WGS) entry which is preliminary data.</text>
</comment>
<dbReference type="STRING" id="307972.A0A2G8L1T8"/>
<dbReference type="InterPro" id="IPR057892">
    <property type="entry name" value="LIP-1_CC2"/>
</dbReference>
<dbReference type="PANTHER" id="PTHR12587">
    <property type="entry name" value="LAR INTERACTING PROTEIN LIP -RELATED PROTEIN"/>
    <property type="match status" value="1"/>
</dbReference>